<dbReference type="AlphaFoldDB" id="A0A2A6CZC3"/>
<organism evidence="1 2">
    <name type="scientific">Pristionchus pacificus</name>
    <name type="common">Parasitic nematode worm</name>
    <dbReference type="NCBI Taxonomy" id="54126"/>
    <lineage>
        <taxon>Eukaryota</taxon>
        <taxon>Metazoa</taxon>
        <taxon>Ecdysozoa</taxon>
        <taxon>Nematoda</taxon>
        <taxon>Chromadorea</taxon>
        <taxon>Rhabditida</taxon>
        <taxon>Rhabditina</taxon>
        <taxon>Diplogasteromorpha</taxon>
        <taxon>Diplogasteroidea</taxon>
        <taxon>Neodiplogasteridae</taxon>
        <taxon>Pristionchus</taxon>
    </lineage>
</organism>
<evidence type="ECO:0000313" key="2">
    <source>
        <dbReference type="Proteomes" id="UP000005239"/>
    </source>
</evidence>
<proteinExistence type="predicted"/>
<accession>A0A2A6CZC3</accession>
<reference evidence="2" key="1">
    <citation type="journal article" date="2008" name="Nat. Genet.">
        <title>The Pristionchus pacificus genome provides a unique perspective on nematode lifestyle and parasitism.</title>
        <authorList>
            <person name="Dieterich C."/>
            <person name="Clifton S.W."/>
            <person name="Schuster L.N."/>
            <person name="Chinwalla A."/>
            <person name="Delehaunty K."/>
            <person name="Dinkelacker I."/>
            <person name="Fulton L."/>
            <person name="Fulton R."/>
            <person name="Godfrey J."/>
            <person name="Minx P."/>
            <person name="Mitreva M."/>
            <person name="Roeseler W."/>
            <person name="Tian H."/>
            <person name="Witte H."/>
            <person name="Yang S.P."/>
            <person name="Wilson R.K."/>
            <person name="Sommer R.J."/>
        </authorList>
    </citation>
    <scope>NUCLEOTIDE SEQUENCE [LARGE SCALE GENOMIC DNA]</scope>
    <source>
        <strain evidence="2">PS312</strain>
    </source>
</reference>
<evidence type="ECO:0000313" key="1">
    <source>
        <dbReference type="EnsemblMetazoa" id="PPA38547.1"/>
    </source>
</evidence>
<keyword evidence="2" id="KW-1185">Reference proteome</keyword>
<dbReference type="EnsemblMetazoa" id="PPA38547.1">
    <property type="protein sequence ID" value="PPA38547.1"/>
    <property type="gene ID" value="WBGene00276916"/>
</dbReference>
<protein>
    <submittedName>
        <fullName evidence="1">Uncharacterized protein</fullName>
    </submittedName>
</protein>
<reference evidence="1" key="2">
    <citation type="submission" date="2022-06" db="UniProtKB">
        <authorList>
            <consortium name="EnsemblMetazoa"/>
        </authorList>
    </citation>
    <scope>IDENTIFICATION</scope>
    <source>
        <strain evidence="1">PS312</strain>
    </source>
</reference>
<dbReference type="Proteomes" id="UP000005239">
    <property type="component" value="Unassembled WGS sequence"/>
</dbReference>
<accession>A0A8R1URA1</accession>
<gene>
    <name evidence="1" type="primary">WBGene00276916</name>
</gene>
<name>A0A2A6CZC3_PRIPA</name>
<sequence>MVGQTSSGGLIRELGEQKRGGAAVLLKMMINGGLKPVKTTDWAEETDIDEYYLGTYAHEVCKTFPPGVVKMKEGEFAMGNALTLYVNLAKIIYGQEIMVILEEEQKKTEKEIASNLGIASLEGLLSMKSIQEVFYVQKTNEAVYISMRV</sequence>